<dbReference type="OrthoDB" id="10253878at2759"/>
<name>A0A9Q0MYG8_9DIPT</name>
<dbReference type="AlphaFoldDB" id="A0A9Q0MYG8"/>
<dbReference type="EMBL" id="WJQU01000003">
    <property type="protein sequence ID" value="KAJ6639664.1"/>
    <property type="molecule type" value="Genomic_DNA"/>
</dbReference>
<feature type="non-terminal residue" evidence="1">
    <location>
        <position position="1"/>
    </location>
</feature>
<organism evidence="1 2">
    <name type="scientific">Pseudolycoriella hygida</name>
    <dbReference type="NCBI Taxonomy" id="35572"/>
    <lineage>
        <taxon>Eukaryota</taxon>
        <taxon>Metazoa</taxon>
        <taxon>Ecdysozoa</taxon>
        <taxon>Arthropoda</taxon>
        <taxon>Hexapoda</taxon>
        <taxon>Insecta</taxon>
        <taxon>Pterygota</taxon>
        <taxon>Neoptera</taxon>
        <taxon>Endopterygota</taxon>
        <taxon>Diptera</taxon>
        <taxon>Nematocera</taxon>
        <taxon>Sciaroidea</taxon>
        <taxon>Sciaridae</taxon>
        <taxon>Pseudolycoriella</taxon>
    </lineage>
</organism>
<gene>
    <name evidence="1" type="ORF">Bhyg_12411</name>
</gene>
<accession>A0A9Q0MYG8</accession>
<protein>
    <submittedName>
        <fullName evidence="1">Uncharacterized protein</fullName>
    </submittedName>
</protein>
<keyword evidence="2" id="KW-1185">Reference proteome</keyword>
<sequence>GEDLFIKLLKPVDGQTTCEFRSPGNGDVNVDAIDSLSRVKKWTTELCGIQVTNVTTSDAGHWRLTSSTANLNTMTRGISLVEVLEHNLEVNTTTQLFSPFDDVTPEGTRYCYVIRPSQDNSGFPQHNECTIPEIDRDLDANGRWIVVAGIDGKTEEHIFEVSVDVKVEKLDAAVLHDNQFNKLHLKCNLINSNKFITFCRFLRIADNVGFNMDEGIGSSIYG</sequence>
<proteinExistence type="predicted"/>
<evidence type="ECO:0000313" key="1">
    <source>
        <dbReference type="EMBL" id="KAJ6639664.1"/>
    </source>
</evidence>
<evidence type="ECO:0000313" key="2">
    <source>
        <dbReference type="Proteomes" id="UP001151699"/>
    </source>
</evidence>
<dbReference type="Proteomes" id="UP001151699">
    <property type="component" value="Chromosome X"/>
</dbReference>
<reference evidence="1" key="1">
    <citation type="submission" date="2022-07" db="EMBL/GenBank/DDBJ databases">
        <authorList>
            <person name="Trinca V."/>
            <person name="Uliana J.V.C."/>
            <person name="Torres T.T."/>
            <person name="Ward R.J."/>
            <person name="Monesi N."/>
        </authorList>
    </citation>
    <scope>NUCLEOTIDE SEQUENCE</scope>
    <source>
        <strain evidence="1">HSMRA1968</strain>
        <tissue evidence="1">Whole embryos</tissue>
    </source>
</reference>
<comment type="caution">
    <text evidence="1">The sequence shown here is derived from an EMBL/GenBank/DDBJ whole genome shotgun (WGS) entry which is preliminary data.</text>
</comment>